<dbReference type="PANTHER" id="PTHR14015">
    <property type="entry name" value="OPIOID GROWTH FACTOR RECEPTOR OGFR ZETA-TYPE OPIOID RECEPTOR"/>
    <property type="match status" value="1"/>
</dbReference>
<comment type="caution">
    <text evidence="2">The sequence shown here is derived from an EMBL/GenBank/DDBJ whole genome shotgun (WGS) entry which is preliminary data.</text>
</comment>
<feature type="domain" description="Opioid growth factor receptor (OGFr) conserved" evidence="1">
    <location>
        <begin position="21"/>
        <end position="167"/>
    </location>
</feature>
<name>A0A316FT72_9GAMM</name>
<evidence type="ECO:0000313" key="3">
    <source>
        <dbReference type="Proteomes" id="UP000245790"/>
    </source>
</evidence>
<reference evidence="2 3" key="1">
    <citation type="submission" date="2018-05" db="EMBL/GenBank/DDBJ databases">
        <title>Genomic Encyclopedia of Type Strains, Phase IV (KMG-IV): sequencing the most valuable type-strain genomes for metagenomic binning, comparative biology and taxonomic classification.</title>
        <authorList>
            <person name="Goeker M."/>
        </authorList>
    </citation>
    <scope>NUCLEOTIDE SEQUENCE [LARGE SCALE GENOMIC DNA]</scope>
    <source>
        <strain evidence="2 3">DSM 25350</strain>
    </source>
</reference>
<organism evidence="2 3">
    <name type="scientific">Pleionea mediterranea</name>
    <dbReference type="NCBI Taxonomy" id="523701"/>
    <lineage>
        <taxon>Bacteria</taxon>
        <taxon>Pseudomonadati</taxon>
        <taxon>Pseudomonadota</taxon>
        <taxon>Gammaproteobacteria</taxon>
        <taxon>Oceanospirillales</taxon>
        <taxon>Pleioneaceae</taxon>
        <taxon>Pleionea</taxon>
    </lineage>
</organism>
<dbReference type="EMBL" id="QGGU01000006">
    <property type="protein sequence ID" value="PWK50810.1"/>
    <property type="molecule type" value="Genomic_DNA"/>
</dbReference>
<dbReference type="AlphaFoldDB" id="A0A316FT72"/>
<dbReference type="GO" id="GO:0140625">
    <property type="term" value="F:opioid growth factor receptor activity"/>
    <property type="evidence" value="ECO:0007669"/>
    <property type="project" value="InterPro"/>
</dbReference>
<sequence>MTQTGEQWLSFYQQQGTDHKNRALIDIWTMTFDELEHTHDFIQWLFPLPEPSRINPEAPLLTPEVIVNARQSSTIQANLERSFDTLSAFWGFSHNHQNEIVRTGQFETQSQKWCCLSNHNQLRITRMLRCLTLLGQNSLANKACEFLLSEVNKAGLSLTQLPSIPFWMDAIAAEENIELTLEDFEEAG</sequence>
<dbReference type="Proteomes" id="UP000245790">
    <property type="component" value="Unassembled WGS sequence"/>
</dbReference>
<dbReference type="InterPro" id="IPR006757">
    <property type="entry name" value="OGF_rcpt"/>
</dbReference>
<dbReference type="InterPro" id="IPR039574">
    <property type="entry name" value="OGFr"/>
</dbReference>
<evidence type="ECO:0000313" key="2">
    <source>
        <dbReference type="EMBL" id="PWK50810.1"/>
    </source>
</evidence>
<dbReference type="RefSeq" id="WP_109763476.1">
    <property type="nucleotide sequence ID" value="NZ_QGGU01000006.1"/>
</dbReference>
<dbReference type="PANTHER" id="PTHR14015:SF2">
    <property type="entry name" value="OPIOID GROWTH FACTOR RECEPTOR (OGFR) CONSERVED DOMAIN-CONTAINING PROTEIN"/>
    <property type="match status" value="1"/>
</dbReference>
<dbReference type="GO" id="GO:0016020">
    <property type="term" value="C:membrane"/>
    <property type="evidence" value="ECO:0007669"/>
    <property type="project" value="InterPro"/>
</dbReference>
<dbReference type="OrthoDB" id="273514at2"/>
<keyword evidence="3" id="KW-1185">Reference proteome</keyword>
<accession>A0A316FT72</accession>
<gene>
    <name evidence="2" type="ORF">C8D97_10697</name>
</gene>
<protein>
    <submittedName>
        <fullName evidence="2">Opioid growth factor receptor-like protein</fullName>
    </submittedName>
</protein>
<dbReference type="Pfam" id="PF04664">
    <property type="entry name" value="OGFr_N"/>
    <property type="match status" value="1"/>
</dbReference>
<evidence type="ECO:0000259" key="1">
    <source>
        <dbReference type="Pfam" id="PF04664"/>
    </source>
</evidence>
<keyword evidence="2" id="KW-0675">Receptor</keyword>
<proteinExistence type="predicted"/>